<dbReference type="AlphaFoldDB" id="A0A835Z213"/>
<keyword evidence="4" id="KW-1185">Reference proteome</keyword>
<keyword evidence="1" id="KW-0175">Coiled coil</keyword>
<name>A0A835Z213_9STRA</name>
<dbReference type="EMBL" id="JAFCMP010000113">
    <property type="protein sequence ID" value="KAG5186062.1"/>
    <property type="molecule type" value="Genomic_DNA"/>
</dbReference>
<dbReference type="Proteomes" id="UP000664859">
    <property type="component" value="Unassembled WGS sequence"/>
</dbReference>
<protein>
    <recommendedName>
        <fullName evidence="5">Smr domain-containing protein</fullName>
    </recommendedName>
</protein>
<feature type="coiled-coil region" evidence="1">
    <location>
        <begin position="87"/>
        <end position="114"/>
    </location>
</feature>
<gene>
    <name evidence="3" type="ORF">JKP88DRAFT_276394</name>
</gene>
<evidence type="ECO:0008006" key="5">
    <source>
        <dbReference type="Google" id="ProtNLM"/>
    </source>
</evidence>
<evidence type="ECO:0000313" key="4">
    <source>
        <dbReference type="Proteomes" id="UP000664859"/>
    </source>
</evidence>
<evidence type="ECO:0000313" key="3">
    <source>
        <dbReference type="EMBL" id="KAG5186062.1"/>
    </source>
</evidence>
<organism evidence="3 4">
    <name type="scientific">Tribonema minus</name>
    <dbReference type="NCBI Taxonomy" id="303371"/>
    <lineage>
        <taxon>Eukaryota</taxon>
        <taxon>Sar</taxon>
        <taxon>Stramenopiles</taxon>
        <taxon>Ochrophyta</taxon>
        <taxon>PX clade</taxon>
        <taxon>Xanthophyceae</taxon>
        <taxon>Tribonematales</taxon>
        <taxon>Tribonemataceae</taxon>
        <taxon>Tribonema</taxon>
    </lineage>
</organism>
<accession>A0A835Z213</accession>
<proteinExistence type="predicted"/>
<reference evidence="3" key="1">
    <citation type="submission" date="2021-02" db="EMBL/GenBank/DDBJ databases">
        <title>First Annotated Genome of the Yellow-green Alga Tribonema minus.</title>
        <authorList>
            <person name="Mahan K.M."/>
        </authorList>
    </citation>
    <scope>NUCLEOTIDE SEQUENCE</scope>
    <source>
        <strain evidence="3">UTEX B ZZ1240</strain>
    </source>
</reference>
<feature type="region of interest" description="Disordered" evidence="2">
    <location>
        <begin position="23"/>
        <end position="44"/>
    </location>
</feature>
<evidence type="ECO:0000256" key="1">
    <source>
        <dbReference type="SAM" id="Coils"/>
    </source>
</evidence>
<sequence>MVGLVDYALTDDEEDEVVAESRGAKRAHAAVQPAPDEGVEEGAGAQPPVVCKSLFADTANGFWRMETFLTKSNHWTAAQHAENEVIYKETMKTVTLLRRQRQQLTQQVQCQQKAFVSALVLPGEEPSKQPADVLRGLQAQRAALCDAIRKEGANAGKQLAALDAEIEQLEALDTGIKDLAALEAVIKRESEDAAVENFKAVNKRKFIAPRWHFLLRGPGKLVVQNRYPDSFADPRGNRRNKSPLDLLAHIDLHNQSAERVNLIFRTFAEVFLSLYGWVVLITGRGAHSKELTPQQVREGALTALKRHVLKVARMRGVGVTYYASSPGVMLVITHELYKQALERGITFAAPAPGFAA</sequence>
<comment type="caution">
    <text evidence="3">The sequence shown here is derived from an EMBL/GenBank/DDBJ whole genome shotgun (WGS) entry which is preliminary data.</text>
</comment>
<evidence type="ECO:0000256" key="2">
    <source>
        <dbReference type="SAM" id="MobiDB-lite"/>
    </source>
</evidence>